<dbReference type="eggNOG" id="COG2120">
    <property type="taxonomic scope" value="Bacteria"/>
</dbReference>
<dbReference type="EMBL" id="CP003360">
    <property type="protein sequence ID" value="AFM25628.1"/>
    <property type="molecule type" value="Genomic_DNA"/>
</dbReference>
<gene>
    <name evidence="1" type="ordered locus">Desti_2959</name>
</gene>
<dbReference type="SUPFAM" id="SSF102588">
    <property type="entry name" value="LmbE-like"/>
    <property type="match status" value="1"/>
</dbReference>
<protein>
    <submittedName>
        <fullName evidence="1">Putative LmbE-like protein</fullName>
    </submittedName>
</protein>
<dbReference type="PANTHER" id="PTHR12993">
    <property type="entry name" value="N-ACETYLGLUCOSAMINYL-PHOSPHATIDYLINOSITOL DE-N-ACETYLASE-RELATED"/>
    <property type="match status" value="1"/>
</dbReference>
<accession>I4C7T7</accession>
<name>I4C7T7_DESTA</name>
<reference evidence="2" key="1">
    <citation type="submission" date="2012-06" db="EMBL/GenBank/DDBJ databases">
        <title>Complete sequence of chromosome of Desulfomonile tiedjei DSM 6799.</title>
        <authorList>
            <person name="Lucas S."/>
            <person name="Copeland A."/>
            <person name="Lapidus A."/>
            <person name="Glavina del Rio T."/>
            <person name="Dalin E."/>
            <person name="Tice H."/>
            <person name="Bruce D."/>
            <person name="Goodwin L."/>
            <person name="Pitluck S."/>
            <person name="Peters L."/>
            <person name="Ovchinnikova G."/>
            <person name="Zeytun A."/>
            <person name="Lu M."/>
            <person name="Kyrpides N."/>
            <person name="Mavromatis K."/>
            <person name="Ivanova N."/>
            <person name="Brettin T."/>
            <person name="Detter J.C."/>
            <person name="Han C."/>
            <person name="Larimer F."/>
            <person name="Land M."/>
            <person name="Hauser L."/>
            <person name="Markowitz V."/>
            <person name="Cheng J.-F."/>
            <person name="Hugenholtz P."/>
            <person name="Woyke T."/>
            <person name="Wu D."/>
            <person name="Spring S."/>
            <person name="Schroeder M."/>
            <person name="Brambilla E."/>
            <person name="Klenk H.-P."/>
            <person name="Eisen J.A."/>
        </authorList>
    </citation>
    <scope>NUCLEOTIDE SEQUENCE [LARGE SCALE GENOMIC DNA]</scope>
    <source>
        <strain evidence="2">ATCC 49306 / DSM 6799 / DCB-1</strain>
    </source>
</reference>
<organism evidence="1 2">
    <name type="scientific">Desulfomonile tiedjei (strain ATCC 49306 / DSM 6799 / DCB-1)</name>
    <dbReference type="NCBI Taxonomy" id="706587"/>
    <lineage>
        <taxon>Bacteria</taxon>
        <taxon>Pseudomonadati</taxon>
        <taxon>Thermodesulfobacteriota</taxon>
        <taxon>Desulfomonilia</taxon>
        <taxon>Desulfomonilales</taxon>
        <taxon>Desulfomonilaceae</taxon>
        <taxon>Desulfomonile</taxon>
    </lineage>
</organism>
<dbReference type="Pfam" id="PF02585">
    <property type="entry name" value="PIG-L"/>
    <property type="match status" value="1"/>
</dbReference>
<dbReference type="InterPro" id="IPR024078">
    <property type="entry name" value="LmbE-like_dom_sf"/>
</dbReference>
<dbReference type="STRING" id="706587.Desti_2959"/>
<dbReference type="PANTHER" id="PTHR12993:SF11">
    <property type="entry name" value="N-ACETYLGLUCOSAMINYL-PHOSPHATIDYLINOSITOL DE-N-ACETYLASE"/>
    <property type="match status" value="1"/>
</dbReference>
<proteinExistence type="predicted"/>
<sequence length="265" mass="30095">MSNMNTPMELNASKTYLFTFAHPDDDVGIAGTMRMLVRKGANVHCVWATSGDYFGQGKKREAEVHHAMDILGLDQSHVHFLHFSDLSLVSKLSEATAAMTELMRTIKPDVVFSIAYEGGHPDHDSVNFLAVEGAARAGLKPDLFEYPLYNSSGFFYTFGWRINAFPDSNIPVLHMKLDKDAADRKHRMMMVAYSSQWMYMVPARLATPKHFLFTTGEPYRRIPKDRDHTIPPHSGTIGYERFFNSFMRTSFADFRAAVLKARTNR</sequence>
<evidence type="ECO:0000313" key="2">
    <source>
        <dbReference type="Proteomes" id="UP000006055"/>
    </source>
</evidence>
<dbReference type="GO" id="GO:0016811">
    <property type="term" value="F:hydrolase activity, acting on carbon-nitrogen (but not peptide) bonds, in linear amides"/>
    <property type="evidence" value="ECO:0007669"/>
    <property type="project" value="TreeGrafter"/>
</dbReference>
<dbReference type="RefSeq" id="WP_014810765.1">
    <property type="nucleotide sequence ID" value="NC_018025.1"/>
</dbReference>
<dbReference type="Gene3D" id="3.40.50.10320">
    <property type="entry name" value="LmbE-like"/>
    <property type="match status" value="1"/>
</dbReference>
<dbReference type="Proteomes" id="UP000006055">
    <property type="component" value="Chromosome"/>
</dbReference>
<dbReference type="HOGENOM" id="CLU_076285_0_0_7"/>
<dbReference type="KEGG" id="dti:Desti_2959"/>
<evidence type="ECO:0000313" key="1">
    <source>
        <dbReference type="EMBL" id="AFM25628.1"/>
    </source>
</evidence>
<dbReference type="AlphaFoldDB" id="I4C7T7"/>
<dbReference type="InterPro" id="IPR003737">
    <property type="entry name" value="GlcNAc_PI_deacetylase-related"/>
</dbReference>
<keyword evidence="2" id="KW-1185">Reference proteome</keyword>
<dbReference type="OrthoDB" id="128519at2"/>